<evidence type="ECO:0008006" key="5">
    <source>
        <dbReference type="Google" id="ProtNLM"/>
    </source>
</evidence>
<name>A0ABP0FZL9_CLALP</name>
<feature type="region of interest" description="Disordered" evidence="1">
    <location>
        <begin position="1"/>
        <end position="23"/>
    </location>
</feature>
<evidence type="ECO:0000256" key="1">
    <source>
        <dbReference type="SAM" id="MobiDB-lite"/>
    </source>
</evidence>
<keyword evidence="2" id="KW-1133">Transmembrane helix</keyword>
<evidence type="ECO:0000313" key="4">
    <source>
        <dbReference type="Proteomes" id="UP001642483"/>
    </source>
</evidence>
<protein>
    <recommendedName>
        <fullName evidence="5">Transmembrane protein</fullName>
    </recommendedName>
</protein>
<keyword evidence="4" id="KW-1185">Reference proteome</keyword>
<feature type="transmembrane region" description="Helical" evidence="2">
    <location>
        <begin position="83"/>
        <end position="102"/>
    </location>
</feature>
<reference evidence="3 4" key="1">
    <citation type="submission" date="2024-02" db="EMBL/GenBank/DDBJ databases">
        <authorList>
            <person name="Daric V."/>
            <person name="Darras S."/>
        </authorList>
    </citation>
    <scope>NUCLEOTIDE SEQUENCE [LARGE SCALE GENOMIC DNA]</scope>
</reference>
<keyword evidence="2" id="KW-0472">Membrane</keyword>
<evidence type="ECO:0000313" key="3">
    <source>
        <dbReference type="EMBL" id="CAK8683849.1"/>
    </source>
</evidence>
<dbReference type="Proteomes" id="UP001642483">
    <property type="component" value="Unassembled WGS sequence"/>
</dbReference>
<dbReference type="EMBL" id="CAWYQH010000097">
    <property type="protein sequence ID" value="CAK8683849.1"/>
    <property type="molecule type" value="Genomic_DNA"/>
</dbReference>
<sequence length="124" mass="14351">MTDMNDRRNINTKGELEGVKHGGNHRPNATFAQVIAFLNFFFGSSHSSKTQVNTTVYMKHDGRFRKRKWRSARRRSISQVMRAAKLVVLVLLGGVLFAFTLLHDVMVSKLSFRNKLNRPRTRKF</sequence>
<organism evidence="3 4">
    <name type="scientific">Clavelina lepadiformis</name>
    <name type="common">Light-bulb sea squirt</name>
    <name type="synonym">Ascidia lepadiformis</name>
    <dbReference type="NCBI Taxonomy" id="159417"/>
    <lineage>
        <taxon>Eukaryota</taxon>
        <taxon>Metazoa</taxon>
        <taxon>Chordata</taxon>
        <taxon>Tunicata</taxon>
        <taxon>Ascidiacea</taxon>
        <taxon>Aplousobranchia</taxon>
        <taxon>Clavelinidae</taxon>
        <taxon>Clavelina</taxon>
    </lineage>
</organism>
<proteinExistence type="predicted"/>
<gene>
    <name evidence="3" type="ORF">CVLEPA_LOCUS14873</name>
</gene>
<evidence type="ECO:0000256" key="2">
    <source>
        <dbReference type="SAM" id="Phobius"/>
    </source>
</evidence>
<accession>A0ABP0FZL9</accession>
<feature type="compositionally biased region" description="Basic and acidic residues" evidence="1">
    <location>
        <begin position="1"/>
        <end position="20"/>
    </location>
</feature>
<keyword evidence="2" id="KW-0812">Transmembrane</keyword>
<comment type="caution">
    <text evidence="3">The sequence shown here is derived from an EMBL/GenBank/DDBJ whole genome shotgun (WGS) entry which is preliminary data.</text>
</comment>